<dbReference type="Pfam" id="PF00106">
    <property type="entry name" value="adh_short"/>
    <property type="match status" value="1"/>
</dbReference>
<evidence type="ECO:0000256" key="1">
    <source>
        <dbReference type="ARBA" id="ARBA00006484"/>
    </source>
</evidence>
<dbReference type="GO" id="GO:0016491">
    <property type="term" value="F:oxidoreductase activity"/>
    <property type="evidence" value="ECO:0007669"/>
    <property type="project" value="UniProtKB-KW"/>
</dbReference>
<feature type="domain" description="Ketoreductase" evidence="4">
    <location>
        <begin position="13"/>
        <end position="196"/>
    </location>
</feature>
<dbReference type="InterPro" id="IPR036291">
    <property type="entry name" value="NAD(P)-bd_dom_sf"/>
</dbReference>
<dbReference type="CDD" id="cd05233">
    <property type="entry name" value="SDR_c"/>
    <property type="match status" value="1"/>
</dbReference>
<evidence type="ECO:0000313" key="6">
    <source>
        <dbReference type="Proteomes" id="UP000465062"/>
    </source>
</evidence>
<dbReference type="KEGG" id="bvq:FHE72_22735"/>
<dbReference type="PRINTS" id="PR00081">
    <property type="entry name" value="GDHRDH"/>
</dbReference>
<dbReference type="AlphaFoldDB" id="A0A6I6UVU8"/>
<dbReference type="SMART" id="SM00822">
    <property type="entry name" value="PKS_KR"/>
    <property type="match status" value="1"/>
</dbReference>
<dbReference type="RefSeq" id="WP_159363118.1">
    <property type="nucleotide sequence ID" value="NZ_CP047394.1"/>
</dbReference>
<dbReference type="FunFam" id="3.40.50.720:FF:000084">
    <property type="entry name" value="Short-chain dehydrogenase reductase"/>
    <property type="match status" value="1"/>
</dbReference>
<dbReference type="PANTHER" id="PTHR42879:SF2">
    <property type="entry name" value="3-OXOACYL-[ACYL-CARRIER-PROTEIN] REDUCTASE FABG"/>
    <property type="match status" value="1"/>
</dbReference>
<keyword evidence="2" id="KW-0560">Oxidoreductase</keyword>
<proteinExistence type="inferred from homology"/>
<comment type="similarity">
    <text evidence="1 3">Belongs to the short-chain dehydrogenases/reductases (SDR) family.</text>
</comment>
<dbReference type="InterPro" id="IPR002347">
    <property type="entry name" value="SDR_fam"/>
</dbReference>
<evidence type="ECO:0000256" key="3">
    <source>
        <dbReference type="RuleBase" id="RU000363"/>
    </source>
</evidence>
<evidence type="ECO:0000259" key="4">
    <source>
        <dbReference type="SMART" id="SM00822"/>
    </source>
</evidence>
<name>A0A6I6UVU8_9BACI</name>
<dbReference type="InterPro" id="IPR050259">
    <property type="entry name" value="SDR"/>
</dbReference>
<evidence type="ECO:0000313" key="5">
    <source>
        <dbReference type="EMBL" id="QHE63493.1"/>
    </source>
</evidence>
<dbReference type="Proteomes" id="UP000465062">
    <property type="component" value="Chromosome"/>
</dbReference>
<organism evidence="5 6">
    <name type="scientific">Rossellomorea vietnamensis</name>
    <dbReference type="NCBI Taxonomy" id="218284"/>
    <lineage>
        <taxon>Bacteria</taxon>
        <taxon>Bacillati</taxon>
        <taxon>Bacillota</taxon>
        <taxon>Bacilli</taxon>
        <taxon>Bacillales</taxon>
        <taxon>Bacillaceae</taxon>
        <taxon>Rossellomorea</taxon>
    </lineage>
</organism>
<sequence length="282" mass="30208">MSFLFHESTLKDQHILITGATGGIGYDTAKVAVQAGARVTITGRNEEKLNELKADCQDPDRVFLYKADLTSTEDREQLLTAAREQNGPITGLVNSAGIGGGDMVEKLSEDDLRKIMELNYFSLVQLSQAVYNQMKGVEKGAIVNISSLSGLRGTHGNSAYSASKFAVTGFTQAFAHEAIEHHIRVNAICPGYVDTEMGRNAIKSKGEREGRSYEEQLEIAKDGIPSGRLTSPVEVANTIVYLLSDAAENIVGESVKISGAASCANLIKKRAGVCSPLPVSTI</sequence>
<dbReference type="PANTHER" id="PTHR42879">
    <property type="entry name" value="3-OXOACYL-(ACYL-CARRIER-PROTEIN) REDUCTASE"/>
    <property type="match status" value="1"/>
</dbReference>
<gene>
    <name evidence="5" type="ORF">FHE72_22735</name>
</gene>
<dbReference type="Gene3D" id="3.40.50.720">
    <property type="entry name" value="NAD(P)-binding Rossmann-like Domain"/>
    <property type="match status" value="1"/>
</dbReference>
<dbReference type="InterPro" id="IPR057326">
    <property type="entry name" value="KR_dom"/>
</dbReference>
<dbReference type="PRINTS" id="PR00080">
    <property type="entry name" value="SDRFAMILY"/>
</dbReference>
<accession>A0A6I6UVU8</accession>
<dbReference type="InterPro" id="IPR020904">
    <property type="entry name" value="Sc_DH/Rdtase_CS"/>
</dbReference>
<dbReference type="SUPFAM" id="SSF51735">
    <property type="entry name" value="NAD(P)-binding Rossmann-fold domains"/>
    <property type="match status" value="1"/>
</dbReference>
<reference evidence="5 6" key="1">
    <citation type="submission" date="2019-06" db="EMBL/GenBank/DDBJ databases">
        <title>An operon consisting of a P-type ATPase gene and a transcriptional regular gene given the different cadmium resistance in Bacillus vietamensis 151-6 and Bacillus marisflavi 151-25.</title>
        <authorList>
            <person name="Yu X."/>
        </authorList>
    </citation>
    <scope>NUCLEOTIDE SEQUENCE [LARGE SCALE GENOMIC DNA]</scope>
    <source>
        <strain evidence="5 6">151-6</strain>
    </source>
</reference>
<dbReference type="EMBL" id="CP047394">
    <property type="protein sequence ID" value="QHE63493.1"/>
    <property type="molecule type" value="Genomic_DNA"/>
</dbReference>
<protein>
    <submittedName>
        <fullName evidence="5">SDR family NAD(P)-dependent oxidoreductase</fullName>
    </submittedName>
</protein>
<evidence type="ECO:0000256" key="2">
    <source>
        <dbReference type="ARBA" id="ARBA00023002"/>
    </source>
</evidence>
<dbReference type="GO" id="GO:0008206">
    <property type="term" value="P:bile acid metabolic process"/>
    <property type="evidence" value="ECO:0007669"/>
    <property type="project" value="UniProtKB-ARBA"/>
</dbReference>
<dbReference type="PROSITE" id="PS00061">
    <property type="entry name" value="ADH_SHORT"/>
    <property type="match status" value="1"/>
</dbReference>